<reference evidence="1" key="1">
    <citation type="submission" date="2022-06" db="EMBL/GenBank/DDBJ databases">
        <title>Phylogenomic reconstructions and comparative analyses of Kickxellomycotina fungi.</title>
        <authorList>
            <person name="Reynolds N.K."/>
            <person name="Stajich J.E."/>
            <person name="Barry K."/>
            <person name="Grigoriev I.V."/>
            <person name="Crous P."/>
            <person name="Smith M.E."/>
        </authorList>
    </citation>
    <scope>NUCLEOTIDE SEQUENCE</scope>
    <source>
        <strain evidence="1">RSA 2271</strain>
    </source>
</reference>
<name>A0ACC1HGF4_9FUNG</name>
<dbReference type="Proteomes" id="UP001145114">
    <property type="component" value="Unassembled WGS sequence"/>
</dbReference>
<comment type="caution">
    <text evidence="1">The sequence shown here is derived from an EMBL/GenBank/DDBJ whole genome shotgun (WGS) entry which is preliminary data.</text>
</comment>
<protein>
    <submittedName>
        <fullName evidence="1">Uncharacterized protein</fullName>
    </submittedName>
</protein>
<organism evidence="1 2">
    <name type="scientific">Spiromyces aspiralis</name>
    <dbReference type="NCBI Taxonomy" id="68401"/>
    <lineage>
        <taxon>Eukaryota</taxon>
        <taxon>Fungi</taxon>
        <taxon>Fungi incertae sedis</taxon>
        <taxon>Zoopagomycota</taxon>
        <taxon>Kickxellomycotina</taxon>
        <taxon>Kickxellomycetes</taxon>
        <taxon>Kickxellales</taxon>
        <taxon>Kickxellaceae</taxon>
        <taxon>Spiromyces</taxon>
    </lineage>
</organism>
<evidence type="ECO:0000313" key="1">
    <source>
        <dbReference type="EMBL" id="KAJ1674183.1"/>
    </source>
</evidence>
<sequence length="161" mass="18872">MDGFHLYRAQLDMMDDPKLAHRRRGAHWTFDGQGFVDLIERIVREPGETMLAPTFDHAEKDPRPDDIAVRPEHCMVILEGLYLQLKSLSPWSKLPELVDEAWWIESRDLDAVKERLVVRYLEAGMTESREKAIFRIDDSDRLNGTFILQNRISDPDYIIYN</sequence>
<proteinExistence type="predicted"/>
<accession>A0ACC1HGF4</accession>
<keyword evidence="2" id="KW-1185">Reference proteome</keyword>
<dbReference type="EMBL" id="JAMZIH010006189">
    <property type="protein sequence ID" value="KAJ1674183.1"/>
    <property type="molecule type" value="Genomic_DNA"/>
</dbReference>
<gene>
    <name evidence="1" type="ORF">EV182_003794</name>
</gene>
<evidence type="ECO:0000313" key="2">
    <source>
        <dbReference type="Proteomes" id="UP001145114"/>
    </source>
</evidence>